<dbReference type="Proteomes" id="UP000292855">
    <property type="component" value="Unassembled WGS sequence"/>
</dbReference>
<feature type="region of interest" description="Disordered" evidence="2">
    <location>
        <begin position="31"/>
        <end position="96"/>
    </location>
</feature>
<keyword evidence="3" id="KW-0732">Signal</keyword>
<feature type="compositionally biased region" description="Acidic residues" evidence="2">
    <location>
        <begin position="36"/>
        <end position="51"/>
    </location>
</feature>
<feature type="chain" id="PRO_5020663295" evidence="3">
    <location>
        <begin position="24"/>
        <end position="451"/>
    </location>
</feature>
<evidence type="ECO:0000313" key="6">
    <source>
        <dbReference type="Proteomes" id="UP000292855"/>
    </source>
</evidence>
<feature type="compositionally biased region" description="Polar residues" evidence="2">
    <location>
        <begin position="86"/>
        <end position="96"/>
    </location>
</feature>
<feature type="domain" description="Sialate O-acetylesterase" evidence="4">
    <location>
        <begin position="222"/>
        <end position="449"/>
    </location>
</feature>
<dbReference type="SUPFAM" id="SSF52266">
    <property type="entry name" value="SGNH hydrolase"/>
    <property type="match status" value="1"/>
</dbReference>
<evidence type="ECO:0000256" key="1">
    <source>
        <dbReference type="ARBA" id="ARBA00022801"/>
    </source>
</evidence>
<proteinExistence type="predicted"/>
<dbReference type="RefSeq" id="WP_130142490.1">
    <property type="nucleotide sequence ID" value="NZ_SGIT01000003.1"/>
</dbReference>
<dbReference type="InterPro" id="IPR005181">
    <property type="entry name" value="SASA"/>
</dbReference>
<dbReference type="PANTHER" id="PTHR31988">
    <property type="entry name" value="ESTERASE, PUTATIVE (DUF303)-RELATED"/>
    <property type="match status" value="1"/>
</dbReference>
<sequence>MKSKNLFLFAFAMLFFMTIACKKANPELKKDNEEHVDPDDDGNNLPPEEENPDNRITLSFDKLENNEGWQSPGNELIIDQTDKTEGNSSLKSEGSSTGRFISTFSPFNVTIHPDEAYLCFSLYVSDLSKLTGAGQFEISSSGKADLNETAWGLNHLGLKNGWNDVILKLSAGSNTGGTTDFTAINFIRFYANSKDGESVIFKIDNIRFTNFYDNGHVADPNFHIYILAGQSNMAGYGYLTDIHPILNIKYADVSDDRILVLNAENEWKTAIHPLHPGENENAGVGPGLDFAIKMLEDADPKIKIGLIPTAKGDSNVGHWIPGGSLYGPSIGKSLFAQTDGVIKGVLYLQGEADAFANTTVGWGDKVKLIIQGYRKELQDPNLKFLIGEIGRDFNGKESFTLINNQIPELIQSVPNTYKISSEGLTDRGDALHFDSKSATQLGIRYAEQLKK</sequence>
<evidence type="ECO:0000313" key="5">
    <source>
        <dbReference type="EMBL" id="RZF58705.1"/>
    </source>
</evidence>
<dbReference type="InterPro" id="IPR052940">
    <property type="entry name" value="Carb_Esterase_6"/>
</dbReference>
<name>A0A4Q6XHS1_9SPHI</name>
<dbReference type="GO" id="GO:0016788">
    <property type="term" value="F:hydrolase activity, acting on ester bonds"/>
    <property type="evidence" value="ECO:0007669"/>
    <property type="project" value="UniProtKB-ARBA"/>
</dbReference>
<dbReference type="PANTHER" id="PTHR31988:SF19">
    <property type="entry name" value="9-O-ACETYL-N-ACETYLNEURAMINIC ACID DEACETYLASE-RELATED"/>
    <property type="match status" value="1"/>
</dbReference>
<comment type="caution">
    <text evidence="5">The sequence shown here is derived from an EMBL/GenBank/DDBJ whole genome shotgun (WGS) entry which is preliminary data.</text>
</comment>
<keyword evidence="6" id="KW-1185">Reference proteome</keyword>
<dbReference type="Pfam" id="PF03629">
    <property type="entry name" value="SASA"/>
    <property type="match status" value="1"/>
</dbReference>
<dbReference type="Gene3D" id="2.60.120.430">
    <property type="entry name" value="Galactose-binding lectin"/>
    <property type="match status" value="1"/>
</dbReference>
<evidence type="ECO:0000259" key="4">
    <source>
        <dbReference type="Pfam" id="PF03629"/>
    </source>
</evidence>
<dbReference type="OrthoDB" id="9795554at2"/>
<gene>
    <name evidence="5" type="ORF">EWE74_15360</name>
</gene>
<protein>
    <submittedName>
        <fullName evidence="5">Sialate O-acetylesterase</fullName>
    </submittedName>
</protein>
<evidence type="ECO:0000256" key="3">
    <source>
        <dbReference type="SAM" id="SignalP"/>
    </source>
</evidence>
<reference evidence="5 6" key="1">
    <citation type="submission" date="2019-02" db="EMBL/GenBank/DDBJ databases">
        <authorList>
            <person name="Li Y."/>
        </authorList>
    </citation>
    <scope>NUCLEOTIDE SEQUENCE [LARGE SCALE GENOMIC DNA]</scope>
    <source>
        <strain evidence="5 6">30C10-4-7</strain>
    </source>
</reference>
<dbReference type="PROSITE" id="PS51257">
    <property type="entry name" value="PROKAR_LIPOPROTEIN"/>
    <property type="match status" value="1"/>
</dbReference>
<evidence type="ECO:0000256" key="2">
    <source>
        <dbReference type="SAM" id="MobiDB-lite"/>
    </source>
</evidence>
<dbReference type="InterPro" id="IPR036514">
    <property type="entry name" value="SGNH_hydro_sf"/>
</dbReference>
<dbReference type="Gene3D" id="3.40.50.1110">
    <property type="entry name" value="SGNH hydrolase"/>
    <property type="match status" value="1"/>
</dbReference>
<dbReference type="AlphaFoldDB" id="A0A4Q6XHS1"/>
<feature type="signal peptide" evidence="3">
    <location>
        <begin position="1"/>
        <end position="23"/>
    </location>
</feature>
<accession>A0A4Q6XHS1</accession>
<keyword evidence="1" id="KW-0378">Hydrolase</keyword>
<dbReference type="EMBL" id="SGIT01000003">
    <property type="protein sequence ID" value="RZF58705.1"/>
    <property type="molecule type" value="Genomic_DNA"/>
</dbReference>
<organism evidence="5 6">
    <name type="scientific">Sphingobacterium corticibacterium</name>
    <dbReference type="NCBI Taxonomy" id="2484746"/>
    <lineage>
        <taxon>Bacteria</taxon>
        <taxon>Pseudomonadati</taxon>
        <taxon>Bacteroidota</taxon>
        <taxon>Sphingobacteriia</taxon>
        <taxon>Sphingobacteriales</taxon>
        <taxon>Sphingobacteriaceae</taxon>
        <taxon>Sphingobacterium</taxon>
    </lineage>
</organism>